<reference evidence="2 3" key="1">
    <citation type="submission" date="2024-01" db="EMBL/GenBank/DDBJ databases">
        <title>A draft genome for a cacao thread blight-causing isolate of Paramarasmius palmivorus.</title>
        <authorList>
            <person name="Baruah I.K."/>
            <person name="Bukari Y."/>
            <person name="Amoako-Attah I."/>
            <person name="Meinhardt L.W."/>
            <person name="Bailey B.A."/>
            <person name="Cohen S.P."/>
        </authorList>
    </citation>
    <scope>NUCLEOTIDE SEQUENCE [LARGE SCALE GENOMIC DNA]</scope>
    <source>
        <strain evidence="2 3">GH-12</strain>
    </source>
</reference>
<feature type="compositionally biased region" description="Basic and acidic residues" evidence="1">
    <location>
        <begin position="13"/>
        <end position="34"/>
    </location>
</feature>
<feature type="compositionally biased region" description="Basic and acidic residues" evidence="1">
    <location>
        <begin position="49"/>
        <end position="65"/>
    </location>
</feature>
<evidence type="ECO:0000256" key="1">
    <source>
        <dbReference type="SAM" id="MobiDB-lite"/>
    </source>
</evidence>
<keyword evidence="3" id="KW-1185">Reference proteome</keyword>
<feature type="region of interest" description="Disordered" evidence="1">
    <location>
        <begin position="1"/>
        <end position="76"/>
    </location>
</feature>
<sequence length="222" mass="25461">MPWAKVRKSKAVRRQENREKSARHYARHRQEILARKKAARQLVAQGADNSREVTIHRSGEAESERRRKKKDQGEGARSISLVRSEFTVQLNAITQRLHQYTQGLASAFIESLYEQHMKERGGNASMNTPNPMLTEAETVILDLLNSCYSLENKSLQEGVLSAYQDTHKLTMRLKCILDSVHNLEMMIMDPEEDLEQAYSAGRLDFQKKHVQAWMNGTEPVPV</sequence>
<evidence type="ECO:0000313" key="2">
    <source>
        <dbReference type="EMBL" id="KAK7020262.1"/>
    </source>
</evidence>
<dbReference type="EMBL" id="JAYKXP010000188">
    <property type="protein sequence ID" value="KAK7020262.1"/>
    <property type="molecule type" value="Genomic_DNA"/>
</dbReference>
<protein>
    <submittedName>
        <fullName evidence="2">Uncharacterized protein</fullName>
    </submittedName>
</protein>
<accession>A0AAW0B4S6</accession>
<dbReference type="Proteomes" id="UP001383192">
    <property type="component" value="Unassembled WGS sequence"/>
</dbReference>
<comment type="caution">
    <text evidence="2">The sequence shown here is derived from an EMBL/GenBank/DDBJ whole genome shotgun (WGS) entry which is preliminary data.</text>
</comment>
<proteinExistence type="predicted"/>
<evidence type="ECO:0000313" key="3">
    <source>
        <dbReference type="Proteomes" id="UP001383192"/>
    </source>
</evidence>
<name>A0AAW0B4S6_9AGAR</name>
<gene>
    <name evidence="2" type="ORF">VNI00_017754</name>
</gene>
<organism evidence="2 3">
    <name type="scientific">Paramarasmius palmivorus</name>
    <dbReference type="NCBI Taxonomy" id="297713"/>
    <lineage>
        <taxon>Eukaryota</taxon>
        <taxon>Fungi</taxon>
        <taxon>Dikarya</taxon>
        <taxon>Basidiomycota</taxon>
        <taxon>Agaricomycotina</taxon>
        <taxon>Agaricomycetes</taxon>
        <taxon>Agaricomycetidae</taxon>
        <taxon>Agaricales</taxon>
        <taxon>Marasmiineae</taxon>
        <taxon>Marasmiaceae</taxon>
        <taxon>Paramarasmius</taxon>
    </lineage>
</organism>
<dbReference type="AlphaFoldDB" id="A0AAW0B4S6"/>
<feature type="compositionally biased region" description="Basic residues" evidence="1">
    <location>
        <begin position="1"/>
        <end position="12"/>
    </location>
</feature>